<feature type="transmembrane region" description="Helical" evidence="1">
    <location>
        <begin position="85"/>
        <end position="102"/>
    </location>
</feature>
<feature type="transmembrane region" description="Helical" evidence="1">
    <location>
        <begin position="178"/>
        <end position="198"/>
    </location>
</feature>
<sequence>MERKIGLKHSLAYGSGNLLGSGALAVSGAWLLYFYTTFCGLSAIQAASIFSIASIVDAVSNPIMGFISDNLHRTKIGRRFGRRRFFILIGIPLMIVYPLMWVNGFGYWYYLVTYILFELIYTSIMVPYESLAAEMTKDFGARSRLTGFKAIFGKIANFAAAFIPGRFIAMYGKDSPTPFLYTGIVFAVILVIAMIFLYKYSWERSAKEMEEELKNEPELGFVNAMKKLFIDITSTFRVRSFRHHLGMYLGGFSAEWLFTSAFTYFIVFSLHQSSEHVSNLSSFNSVIQLIATYLFIGYCVKKGFSKPYIMAISIVLLAVLGYFAIYLIHPSNMTLWLYVITLVMGFGTGGVYYIPWNQYTFMADVDEALTGRRREGIYAGVMTFAGKMVRAVVVFLLGWVLQQYGFVSKQAVQPLSAEHAIVGVLIVGTIVLGIAGIIASVMFKLNVESHKVLVKEIDRLKEGGSMADADTESRAVFEKLTGFRYEQCWGNNNVGYKDKTGTKVGASA</sequence>
<dbReference type="Pfam" id="PF13347">
    <property type="entry name" value="MFS_2"/>
    <property type="match status" value="1"/>
</dbReference>
<feature type="transmembrane region" description="Helical" evidence="1">
    <location>
        <begin position="280"/>
        <end position="300"/>
    </location>
</feature>
<feature type="transmembrane region" description="Helical" evidence="1">
    <location>
        <begin position="307"/>
        <end position="329"/>
    </location>
</feature>
<evidence type="ECO:0000313" key="3">
    <source>
        <dbReference type="Proteomes" id="UP001597180"/>
    </source>
</evidence>
<evidence type="ECO:0000313" key="2">
    <source>
        <dbReference type="EMBL" id="MFD1225312.1"/>
    </source>
</evidence>
<feature type="transmembrane region" description="Helical" evidence="1">
    <location>
        <begin position="108"/>
        <end position="131"/>
    </location>
</feature>
<organism evidence="2 3">
    <name type="scientific">Paenibacillus vulneris</name>
    <dbReference type="NCBI Taxonomy" id="1133364"/>
    <lineage>
        <taxon>Bacteria</taxon>
        <taxon>Bacillati</taxon>
        <taxon>Bacillota</taxon>
        <taxon>Bacilli</taxon>
        <taxon>Bacillales</taxon>
        <taxon>Paenibacillaceae</taxon>
        <taxon>Paenibacillus</taxon>
    </lineage>
</organism>
<accession>A0ABW3UWJ2</accession>
<feature type="transmembrane region" description="Helical" evidence="1">
    <location>
        <begin position="151"/>
        <end position="172"/>
    </location>
</feature>
<dbReference type="PANTHER" id="PTHR11328:SF24">
    <property type="entry name" value="MAJOR FACILITATOR SUPERFAMILY (MFS) PROFILE DOMAIN-CONTAINING PROTEIN"/>
    <property type="match status" value="1"/>
</dbReference>
<proteinExistence type="predicted"/>
<comment type="caution">
    <text evidence="2">The sequence shown here is derived from an EMBL/GenBank/DDBJ whole genome shotgun (WGS) entry which is preliminary data.</text>
</comment>
<dbReference type="RefSeq" id="WP_345594070.1">
    <property type="nucleotide sequence ID" value="NZ_BAABJG010000052.1"/>
</dbReference>
<feature type="transmembrane region" description="Helical" evidence="1">
    <location>
        <begin position="335"/>
        <end position="356"/>
    </location>
</feature>
<feature type="transmembrane region" description="Helical" evidence="1">
    <location>
        <begin position="377"/>
        <end position="400"/>
    </location>
</feature>
<protein>
    <submittedName>
        <fullName evidence="2">MFS transporter</fullName>
    </submittedName>
</protein>
<dbReference type="InterPro" id="IPR036259">
    <property type="entry name" value="MFS_trans_sf"/>
</dbReference>
<name>A0ABW3UWJ2_9BACL</name>
<feature type="transmembrane region" description="Helical" evidence="1">
    <location>
        <begin position="41"/>
        <end position="64"/>
    </location>
</feature>
<dbReference type="Proteomes" id="UP001597180">
    <property type="component" value="Unassembled WGS sequence"/>
</dbReference>
<reference evidence="3" key="1">
    <citation type="journal article" date="2019" name="Int. J. Syst. Evol. Microbiol.">
        <title>The Global Catalogue of Microorganisms (GCM) 10K type strain sequencing project: providing services to taxonomists for standard genome sequencing and annotation.</title>
        <authorList>
            <consortium name="The Broad Institute Genomics Platform"/>
            <consortium name="The Broad Institute Genome Sequencing Center for Infectious Disease"/>
            <person name="Wu L."/>
            <person name="Ma J."/>
        </authorList>
    </citation>
    <scope>NUCLEOTIDE SEQUENCE [LARGE SCALE GENOMIC DNA]</scope>
    <source>
        <strain evidence="3">CCUG 53270</strain>
    </source>
</reference>
<feature type="transmembrane region" description="Helical" evidence="1">
    <location>
        <begin position="245"/>
        <end position="268"/>
    </location>
</feature>
<dbReference type="InterPro" id="IPR039672">
    <property type="entry name" value="MFS_2"/>
</dbReference>
<keyword evidence="3" id="KW-1185">Reference proteome</keyword>
<feature type="transmembrane region" description="Helical" evidence="1">
    <location>
        <begin position="420"/>
        <end position="443"/>
    </location>
</feature>
<keyword evidence="1" id="KW-1133">Transmembrane helix</keyword>
<dbReference type="PANTHER" id="PTHR11328">
    <property type="entry name" value="MAJOR FACILITATOR SUPERFAMILY DOMAIN-CONTAINING PROTEIN"/>
    <property type="match status" value="1"/>
</dbReference>
<gene>
    <name evidence="2" type="ORF">ACFQ4B_35050</name>
</gene>
<dbReference type="Gene3D" id="1.20.1250.20">
    <property type="entry name" value="MFS general substrate transporter like domains"/>
    <property type="match status" value="2"/>
</dbReference>
<dbReference type="SUPFAM" id="SSF103473">
    <property type="entry name" value="MFS general substrate transporter"/>
    <property type="match status" value="1"/>
</dbReference>
<keyword evidence="1" id="KW-0812">Transmembrane</keyword>
<evidence type="ECO:0000256" key="1">
    <source>
        <dbReference type="SAM" id="Phobius"/>
    </source>
</evidence>
<dbReference type="CDD" id="cd17332">
    <property type="entry name" value="MFS_MelB_like"/>
    <property type="match status" value="1"/>
</dbReference>
<feature type="transmembrane region" description="Helical" evidence="1">
    <location>
        <begin position="12"/>
        <end position="35"/>
    </location>
</feature>
<dbReference type="EMBL" id="JBHTLU010000058">
    <property type="protein sequence ID" value="MFD1225312.1"/>
    <property type="molecule type" value="Genomic_DNA"/>
</dbReference>
<keyword evidence="1" id="KW-0472">Membrane</keyword>